<protein>
    <submittedName>
        <fullName evidence="3">Gluconate 5-dehydrogenase</fullName>
    </submittedName>
</protein>
<dbReference type="AlphaFoldDB" id="A0A0W8IDC9"/>
<dbReference type="PANTHER" id="PTHR42760">
    <property type="entry name" value="SHORT-CHAIN DEHYDROGENASES/REDUCTASES FAMILY MEMBER"/>
    <property type="match status" value="1"/>
</dbReference>
<dbReference type="Pfam" id="PF13561">
    <property type="entry name" value="adh_short_C2"/>
    <property type="match status" value="1"/>
</dbReference>
<dbReference type="Gene3D" id="3.40.50.720">
    <property type="entry name" value="NAD(P)-binding Rossmann-like Domain"/>
    <property type="match status" value="1"/>
</dbReference>
<dbReference type="EMBL" id="LQBM01000004">
    <property type="protein sequence ID" value="KUG57925.1"/>
    <property type="molecule type" value="Genomic_DNA"/>
</dbReference>
<dbReference type="InterPro" id="IPR002347">
    <property type="entry name" value="SDR_fam"/>
</dbReference>
<comment type="similarity">
    <text evidence="1">Belongs to the short-chain dehydrogenases/reductases (SDR) family.</text>
</comment>
<dbReference type="RefSeq" id="WP_058889158.1">
    <property type="nucleotide sequence ID" value="NZ_LQBM01000004.1"/>
</dbReference>
<dbReference type="InterPro" id="IPR020904">
    <property type="entry name" value="Sc_DH/Rdtase_CS"/>
</dbReference>
<organism evidence="3 4">
    <name type="scientific">Nesterenkonia jeotgali</name>
    <dbReference type="NCBI Taxonomy" id="317018"/>
    <lineage>
        <taxon>Bacteria</taxon>
        <taxon>Bacillati</taxon>
        <taxon>Actinomycetota</taxon>
        <taxon>Actinomycetes</taxon>
        <taxon>Micrococcales</taxon>
        <taxon>Micrococcaceae</taxon>
        <taxon>Nesterenkonia</taxon>
    </lineage>
</organism>
<evidence type="ECO:0000256" key="2">
    <source>
        <dbReference type="ARBA" id="ARBA00023002"/>
    </source>
</evidence>
<evidence type="ECO:0000256" key="1">
    <source>
        <dbReference type="ARBA" id="ARBA00006484"/>
    </source>
</evidence>
<name>A0A0W8IDC9_9MICC</name>
<evidence type="ECO:0000313" key="3">
    <source>
        <dbReference type="EMBL" id="KUG57925.1"/>
    </source>
</evidence>
<keyword evidence="4" id="KW-1185">Reference proteome</keyword>
<dbReference type="OrthoDB" id="286404at2"/>
<comment type="caution">
    <text evidence="3">The sequence shown here is derived from an EMBL/GenBank/DDBJ whole genome shotgun (WGS) entry which is preliminary data.</text>
</comment>
<dbReference type="STRING" id="317018.AVL63_05275"/>
<dbReference type="PROSITE" id="PS00061">
    <property type="entry name" value="ADH_SHORT"/>
    <property type="match status" value="1"/>
</dbReference>
<dbReference type="GO" id="GO:0016616">
    <property type="term" value="F:oxidoreductase activity, acting on the CH-OH group of donors, NAD or NADP as acceptor"/>
    <property type="evidence" value="ECO:0007669"/>
    <property type="project" value="TreeGrafter"/>
</dbReference>
<dbReference type="Proteomes" id="UP000054023">
    <property type="component" value="Unassembled WGS sequence"/>
</dbReference>
<keyword evidence="2" id="KW-0560">Oxidoreductase</keyword>
<accession>A0A0W8IDC9</accession>
<dbReference type="InterPro" id="IPR036291">
    <property type="entry name" value="NAD(P)-bd_dom_sf"/>
</dbReference>
<dbReference type="PRINTS" id="PR00080">
    <property type="entry name" value="SDRFAMILY"/>
</dbReference>
<reference evidence="4" key="1">
    <citation type="submission" date="2015-12" db="EMBL/GenBank/DDBJ databases">
        <authorList>
            <person name="Nair G.R."/>
            <person name="Kaur G."/>
            <person name="Mayilraj S."/>
        </authorList>
    </citation>
    <scope>NUCLEOTIDE SEQUENCE [LARGE SCALE GENOMIC DNA]</scope>
    <source>
        <strain evidence="4">CD08_7</strain>
    </source>
</reference>
<dbReference type="PRINTS" id="PR00081">
    <property type="entry name" value="GDHRDH"/>
</dbReference>
<gene>
    <name evidence="3" type="ORF">AVL63_05275</name>
</gene>
<dbReference type="PANTHER" id="PTHR42760:SF5">
    <property type="entry name" value="2-DEHYDRO-3-DEOXY-D-GLUCONATE 5-DEHYDROGENASE"/>
    <property type="match status" value="1"/>
</dbReference>
<dbReference type="FunFam" id="3.40.50.720:FF:000084">
    <property type="entry name" value="Short-chain dehydrogenase reductase"/>
    <property type="match status" value="1"/>
</dbReference>
<dbReference type="SUPFAM" id="SSF51735">
    <property type="entry name" value="NAD(P)-binding Rossmann-fold domains"/>
    <property type="match status" value="1"/>
</dbReference>
<sequence>MTHSNTESSAPNLFDITGQHALITGSSRGLGRQLALALAGAGAEVTLHGRDTAALEEAREEVEGISGRPIHSVTFDVTDADQVRSELDRLVEERGTPDILVNNAGLQRRASFQDFETRDWDDVVGSNLSSVFYVSRALVPSMIQRGSGKIINIGSVQSMLARETIAPYSATKGAVAQLSKGMAADLARHGIQVNTISPGYFATDMNRALVADEDFNQWVCKRTPAGRWGSLDELSGALLFFSSAASSFVSGQNLFVDGGMTSVV</sequence>
<proteinExistence type="inferred from homology"/>
<evidence type="ECO:0000313" key="4">
    <source>
        <dbReference type="Proteomes" id="UP000054023"/>
    </source>
</evidence>